<evidence type="ECO:0000313" key="3">
    <source>
        <dbReference type="Proteomes" id="UP000663870"/>
    </source>
</evidence>
<keyword evidence="3" id="KW-1185">Reference proteome</keyword>
<dbReference type="Proteomes" id="UP000663854">
    <property type="component" value="Unassembled WGS sequence"/>
</dbReference>
<reference evidence="2" key="1">
    <citation type="submission" date="2021-02" db="EMBL/GenBank/DDBJ databases">
        <authorList>
            <person name="Nowell W R."/>
        </authorList>
    </citation>
    <scope>NUCLEOTIDE SEQUENCE</scope>
</reference>
<organism evidence="2 3">
    <name type="scientific">Rotaria sordida</name>
    <dbReference type="NCBI Taxonomy" id="392033"/>
    <lineage>
        <taxon>Eukaryota</taxon>
        <taxon>Metazoa</taxon>
        <taxon>Spiralia</taxon>
        <taxon>Gnathifera</taxon>
        <taxon>Rotifera</taxon>
        <taxon>Eurotatoria</taxon>
        <taxon>Bdelloidea</taxon>
        <taxon>Philodinida</taxon>
        <taxon>Philodinidae</taxon>
        <taxon>Rotaria</taxon>
    </lineage>
</organism>
<name>A0A815SYJ6_9BILA</name>
<accession>A0A815SYJ6</accession>
<evidence type="ECO:0000313" key="2">
    <source>
        <dbReference type="EMBL" id="CAF1498190.1"/>
    </source>
</evidence>
<proteinExistence type="predicted"/>
<comment type="caution">
    <text evidence="2">The sequence shown here is derived from an EMBL/GenBank/DDBJ whole genome shotgun (WGS) entry which is preliminary data.</text>
</comment>
<dbReference type="AlphaFoldDB" id="A0A815SYJ6"/>
<evidence type="ECO:0000313" key="1">
    <source>
        <dbReference type="EMBL" id="CAF1218913.1"/>
    </source>
</evidence>
<sequence length="387" mass="44872">MHDHLPLVCFIVCDSGPATHFAEFAKNLLATGKLRIDIYASELAVTKFQDLLLLDGIRLINFMLDGLKCEEKQNLAVDLINNCVNQRAQTIIVDIANKFNIKLQVAFNKLDTTSCNIRFWCYYDNPEEYVPGDYSIRSGEMIKLSQNILFANMNLINRDSKIFSLPDIQINLNNKTIQGIGYYPIEIAEKLYQRREFERNKLREKYHWNNIKYLFIYFGGNNQIYYEQAFPIFLSFLSCIDNKLCKDILFIIHQHPGAKIENHDGLLFLKWLLTNRSIQVTLSSLTSDEAQIIADGILYYQTSMAPQFALIGLPIMQVSHKIYEDILVKHNLCEIATNSIEFMNGLKILKEKIQSLNSMQQKQLIYDAIGYRFDCFQNLQNIILDIE</sequence>
<dbReference type="EMBL" id="CAJNOH010001448">
    <property type="protein sequence ID" value="CAF1218913.1"/>
    <property type="molecule type" value="Genomic_DNA"/>
</dbReference>
<protein>
    <submittedName>
        <fullName evidence="2">Uncharacterized protein</fullName>
    </submittedName>
</protein>
<dbReference type="EMBL" id="CAJNOL010002412">
    <property type="protein sequence ID" value="CAF1498190.1"/>
    <property type="molecule type" value="Genomic_DNA"/>
</dbReference>
<gene>
    <name evidence="2" type="ORF">JXQ802_LOCUS40260</name>
    <name evidence="1" type="ORF">PYM288_LOCUS25768</name>
</gene>
<dbReference type="Proteomes" id="UP000663870">
    <property type="component" value="Unassembled WGS sequence"/>
</dbReference>